<dbReference type="AlphaFoldDB" id="A0A3P5XQG7"/>
<feature type="signal peptide" evidence="1">
    <location>
        <begin position="1"/>
        <end position="18"/>
    </location>
</feature>
<keyword evidence="3" id="KW-1185">Reference proteome</keyword>
<evidence type="ECO:0000256" key="1">
    <source>
        <dbReference type="SAM" id="SignalP"/>
    </source>
</evidence>
<evidence type="ECO:0000313" key="3">
    <source>
        <dbReference type="Proteomes" id="UP000277498"/>
    </source>
</evidence>
<dbReference type="Proteomes" id="UP000277498">
    <property type="component" value="Unassembled WGS sequence"/>
</dbReference>
<dbReference type="EMBL" id="UXAW01000105">
    <property type="protein sequence ID" value="VDC33121.1"/>
    <property type="molecule type" value="Genomic_DNA"/>
</dbReference>
<evidence type="ECO:0000313" key="2">
    <source>
        <dbReference type="EMBL" id="VDC33121.1"/>
    </source>
</evidence>
<keyword evidence="1" id="KW-0732">Signal</keyword>
<organism evidence="2 3">
    <name type="scientific">Pseudogemmobacter humi</name>
    <dbReference type="NCBI Taxonomy" id="2483812"/>
    <lineage>
        <taxon>Bacteria</taxon>
        <taxon>Pseudomonadati</taxon>
        <taxon>Pseudomonadota</taxon>
        <taxon>Alphaproteobacteria</taxon>
        <taxon>Rhodobacterales</taxon>
        <taxon>Paracoccaceae</taxon>
        <taxon>Pseudogemmobacter</taxon>
    </lineage>
</organism>
<sequence length="150" mass="15490">MIRVLTFAAALFAAPVAADPDRLSILLGSAHPGGPGYDGRNPGLFVTWEDRGGLDLSLGVFRNSHGRGAIATTAALPVLDWQDGGAALFLGVALYPGDGRHYRVSAGDLIPLGGVQIRQGNLFVQIMPSDGRHADAVISAGLTFDLGGAQ</sequence>
<name>A0A3P5XQG7_9RHOB</name>
<reference evidence="2 3" key="1">
    <citation type="submission" date="2018-11" db="EMBL/GenBank/DDBJ databases">
        <authorList>
            <person name="Criscuolo A."/>
        </authorList>
    </citation>
    <scope>NUCLEOTIDE SEQUENCE [LARGE SCALE GENOMIC DNA]</scope>
    <source>
        <strain evidence="2">ACIP111625</strain>
    </source>
</reference>
<proteinExistence type="predicted"/>
<dbReference type="RefSeq" id="WP_124088337.1">
    <property type="nucleotide sequence ID" value="NZ_UXAW01000105.1"/>
</dbReference>
<gene>
    <name evidence="2" type="ORF">XINFAN_03647</name>
</gene>
<protein>
    <submittedName>
        <fullName evidence="2">Uncharacterized protein</fullName>
    </submittedName>
</protein>
<accession>A0A3P5XQG7</accession>
<feature type="chain" id="PRO_5018193498" evidence="1">
    <location>
        <begin position="19"/>
        <end position="150"/>
    </location>
</feature>
<dbReference type="OrthoDB" id="7707691at2"/>